<dbReference type="PANTHER" id="PTHR43143:SF5">
    <property type="entry name" value="SECRETED PROTEIN"/>
    <property type="match status" value="1"/>
</dbReference>
<organism evidence="2 3">
    <name type="scientific">Metabacillus sediminis</name>
    <dbReference type="NCBI Taxonomy" id="3117746"/>
    <lineage>
        <taxon>Bacteria</taxon>
        <taxon>Bacillati</taxon>
        <taxon>Bacillota</taxon>
        <taxon>Bacilli</taxon>
        <taxon>Bacillales</taxon>
        <taxon>Bacillaceae</taxon>
        <taxon>Metabacillus</taxon>
    </lineage>
</organism>
<gene>
    <name evidence="2" type="ORF">WCV65_18230</name>
</gene>
<evidence type="ECO:0000259" key="1">
    <source>
        <dbReference type="Pfam" id="PF00149"/>
    </source>
</evidence>
<sequence length="289" mass="33846">MKFIRILLILLVIVVLIALPYKGHAGEDFSFVWMSDTQYYVRDHPEILTNQIKWILKNRTPERLSYLIHTGDLVHNSSQYSQWERNHRAFRKLDAQRFSYGVLPGNHDFTGNAGVQPYHRFFGEHRFDSKPYYKGSFLDNCGHYDLAGGKIFLYMGWCKAGKGEVKWMNRVLKHYRNKEAVLALHDYLTYQGTRSKNGERIYRNVVVPNKNVKLVLSGHYYGIAKRVDVPQKGRKVYQLLANYQGLPKGGGGYMQILTWKQDGIQVRSYSPYLNKEWEKPYFLKMNGTF</sequence>
<dbReference type="PANTHER" id="PTHR43143">
    <property type="entry name" value="METALLOPHOSPHOESTERASE, CALCINEURIN SUPERFAMILY"/>
    <property type="match status" value="1"/>
</dbReference>
<dbReference type="InterPro" id="IPR051918">
    <property type="entry name" value="STPP_CPPED1"/>
</dbReference>
<dbReference type="Proteomes" id="UP001377337">
    <property type="component" value="Chromosome"/>
</dbReference>
<keyword evidence="3" id="KW-1185">Reference proteome</keyword>
<feature type="domain" description="Calcineurin-like phosphoesterase" evidence="1">
    <location>
        <begin position="31"/>
        <end position="219"/>
    </location>
</feature>
<dbReference type="InterPro" id="IPR029052">
    <property type="entry name" value="Metallo-depent_PP-like"/>
</dbReference>
<dbReference type="SUPFAM" id="SSF56300">
    <property type="entry name" value="Metallo-dependent phosphatases"/>
    <property type="match status" value="1"/>
</dbReference>
<evidence type="ECO:0000313" key="3">
    <source>
        <dbReference type="Proteomes" id="UP001377337"/>
    </source>
</evidence>
<reference evidence="2 3" key="1">
    <citation type="submission" date="2024-02" db="EMBL/GenBank/DDBJ databases">
        <title>Seven novel Bacillus-like species.</title>
        <authorList>
            <person name="Liu G."/>
        </authorList>
    </citation>
    <scope>NUCLEOTIDE SEQUENCE [LARGE SCALE GENOMIC DNA]</scope>
    <source>
        <strain evidence="2 3">FJAT-52054</strain>
    </source>
</reference>
<dbReference type="Gene3D" id="3.60.21.10">
    <property type="match status" value="1"/>
</dbReference>
<proteinExistence type="predicted"/>
<dbReference type="EMBL" id="CP147407">
    <property type="protein sequence ID" value="WXB96448.1"/>
    <property type="molecule type" value="Genomic_DNA"/>
</dbReference>
<dbReference type="InterPro" id="IPR004843">
    <property type="entry name" value="Calcineurin-like_PHP"/>
</dbReference>
<protein>
    <submittedName>
        <fullName evidence="2">Metallophosphoesterase</fullName>
    </submittedName>
</protein>
<evidence type="ECO:0000313" key="2">
    <source>
        <dbReference type="EMBL" id="WXB96448.1"/>
    </source>
</evidence>
<dbReference type="RefSeq" id="WP_035404610.1">
    <property type="nucleotide sequence ID" value="NZ_CP147407.1"/>
</dbReference>
<name>A0ABZ2NF88_9BACI</name>
<accession>A0ABZ2NF88</accession>
<dbReference type="Pfam" id="PF00149">
    <property type="entry name" value="Metallophos"/>
    <property type="match status" value="1"/>
</dbReference>